<gene>
    <name evidence="1" type="ORF">SAMN02982985_02560</name>
</gene>
<evidence type="ECO:0000313" key="2">
    <source>
        <dbReference type="Proteomes" id="UP000199470"/>
    </source>
</evidence>
<keyword evidence="2" id="KW-1185">Reference proteome</keyword>
<dbReference type="PROSITE" id="PS51257">
    <property type="entry name" value="PROKAR_LIPOPROTEIN"/>
    <property type="match status" value="1"/>
</dbReference>
<evidence type="ECO:0008006" key="3">
    <source>
        <dbReference type="Google" id="ProtNLM"/>
    </source>
</evidence>
<dbReference type="Proteomes" id="UP000199470">
    <property type="component" value="Unassembled WGS sequence"/>
</dbReference>
<accession>A0A1I4MQ73</accession>
<dbReference type="RefSeq" id="WP_093387963.1">
    <property type="nucleotide sequence ID" value="NZ_FOTW01000011.1"/>
</dbReference>
<reference evidence="1 2" key="1">
    <citation type="submission" date="2016-10" db="EMBL/GenBank/DDBJ databases">
        <authorList>
            <person name="de Groot N.N."/>
        </authorList>
    </citation>
    <scope>NUCLEOTIDE SEQUENCE [LARGE SCALE GENOMIC DNA]</scope>
    <source>
        <strain evidence="1 2">ATCC 43154</strain>
    </source>
</reference>
<dbReference type="EMBL" id="FOTW01000011">
    <property type="protein sequence ID" value="SFM05482.1"/>
    <property type="molecule type" value="Genomic_DNA"/>
</dbReference>
<sequence length="195" mass="20785">MNQAFKHILLVAGLLGLALLQGCATKIKASSTQNPPPAEAFASYGRIELKSAVFRDGYRGDQSGLAKIDANIKLDLAASLESWNNKPANGRTLVIEPVVEELAFKHGAKRVLLGPLAGSSGVLMRVTFRDQRGNVVATPEFFQRADAMAAGFLFGVHDNLMLTRISNLASGYVIANYEQSVGGPTGADDKAVKLK</sequence>
<dbReference type="STRING" id="758825.SAMN02982985_02560"/>
<dbReference type="AlphaFoldDB" id="A0A1I4MQ73"/>
<name>A0A1I4MQ73_9BURK</name>
<protein>
    <recommendedName>
        <fullName evidence="3">DUF4410 domain-containing protein</fullName>
    </recommendedName>
</protein>
<organism evidence="1 2">
    <name type="scientific">Rugamonas rubra</name>
    <dbReference type="NCBI Taxonomy" id="758825"/>
    <lineage>
        <taxon>Bacteria</taxon>
        <taxon>Pseudomonadati</taxon>
        <taxon>Pseudomonadota</taxon>
        <taxon>Betaproteobacteria</taxon>
        <taxon>Burkholderiales</taxon>
        <taxon>Oxalobacteraceae</taxon>
        <taxon>Telluria group</taxon>
        <taxon>Rugamonas</taxon>
    </lineage>
</organism>
<evidence type="ECO:0000313" key="1">
    <source>
        <dbReference type="EMBL" id="SFM05482.1"/>
    </source>
</evidence>
<proteinExistence type="predicted"/>
<dbReference type="OrthoDB" id="8717831at2"/>